<sequence length="83" mass="9259">MPRRVTTLERIQAPREAPTVILGGDPQMHAPVFCEGNDLKSLFRSGGRRSIGARDQDFELHPQQQPRTVTVSASSPMMRERAS</sequence>
<evidence type="ECO:0000313" key="3">
    <source>
        <dbReference type="Proteomes" id="UP000293360"/>
    </source>
</evidence>
<dbReference type="EMBL" id="QJNU01001554">
    <property type="protein sequence ID" value="RYO75724.1"/>
    <property type="molecule type" value="Genomic_DNA"/>
</dbReference>
<keyword evidence="3" id="KW-1185">Reference proteome</keyword>
<protein>
    <submittedName>
        <fullName evidence="2">Uncharacterized protein</fullName>
    </submittedName>
</protein>
<comment type="caution">
    <text evidence="2">The sequence shown here is derived from an EMBL/GenBank/DDBJ whole genome shotgun (WGS) entry which is preliminary data.</text>
</comment>
<gene>
    <name evidence="2" type="ORF">DL764_010338</name>
</gene>
<feature type="compositionally biased region" description="Polar residues" evidence="1">
    <location>
        <begin position="62"/>
        <end position="75"/>
    </location>
</feature>
<organism evidence="2 3">
    <name type="scientific">Monosporascus ibericus</name>
    <dbReference type="NCBI Taxonomy" id="155417"/>
    <lineage>
        <taxon>Eukaryota</taxon>
        <taxon>Fungi</taxon>
        <taxon>Dikarya</taxon>
        <taxon>Ascomycota</taxon>
        <taxon>Pezizomycotina</taxon>
        <taxon>Sordariomycetes</taxon>
        <taxon>Xylariomycetidae</taxon>
        <taxon>Xylariales</taxon>
        <taxon>Xylariales incertae sedis</taxon>
        <taxon>Monosporascus</taxon>
    </lineage>
</organism>
<feature type="region of interest" description="Disordered" evidence="1">
    <location>
        <begin position="54"/>
        <end position="83"/>
    </location>
</feature>
<reference evidence="2 3" key="1">
    <citation type="submission" date="2018-06" db="EMBL/GenBank/DDBJ databases">
        <title>Complete Genomes of Monosporascus.</title>
        <authorList>
            <person name="Robinson A.J."/>
            <person name="Natvig D.O."/>
        </authorList>
    </citation>
    <scope>NUCLEOTIDE SEQUENCE [LARGE SCALE GENOMIC DNA]</scope>
    <source>
        <strain evidence="2 3">CBS 110550</strain>
    </source>
</reference>
<name>A0A4V1X8Q4_9PEZI</name>
<accession>A0A4V1X8Q4</accession>
<evidence type="ECO:0000256" key="1">
    <source>
        <dbReference type="SAM" id="MobiDB-lite"/>
    </source>
</evidence>
<proteinExistence type="predicted"/>
<dbReference type="Proteomes" id="UP000293360">
    <property type="component" value="Unassembled WGS sequence"/>
</dbReference>
<evidence type="ECO:0000313" key="2">
    <source>
        <dbReference type="EMBL" id="RYO75724.1"/>
    </source>
</evidence>
<dbReference type="AlphaFoldDB" id="A0A4V1X8Q4"/>